<accession>A0A1F2WK88</accession>
<feature type="transmembrane region" description="Helical" evidence="1">
    <location>
        <begin position="146"/>
        <end position="169"/>
    </location>
</feature>
<feature type="transmembrane region" description="Helical" evidence="1">
    <location>
        <begin position="228"/>
        <end position="261"/>
    </location>
</feature>
<dbReference type="EMBL" id="MELK01000035">
    <property type="protein sequence ID" value="OFW57269.1"/>
    <property type="molecule type" value="Genomic_DNA"/>
</dbReference>
<name>A0A1F2WK88_9ACTN</name>
<evidence type="ECO:0000256" key="1">
    <source>
        <dbReference type="SAM" id="Phobius"/>
    </source>
</evidence>
<feature type="transmembrane region" description="Helical" evidence="1">
    <location>
        <begin position="25"/>
        <end position="46"/>
    </location>
</feature>
<feature type="transmembrane region" description="Helical" evidence="1">
    <location>
        <begin position="101"/>
        <end position="134"/>
    </location>
</feature>
<comment type="caution">
    <text evidence="2">The sequence shown here is derived from an EMBL/GenBank/DDBJ whole genome shotgun (WGS) entry which is preliminary data.</text>
</comment>
<proteinExistence type="predicted"/>
<sequence length="283" mass="31921">MPAGERGFVREIALEGWRDIRSRPLMLLIVSASTLPFVFLLNFLLTPTNSGIDMILSLGGYAVCFALYFLFWCMAVVLYDTHARSKKDASYKDAFNRMEGWAWPSFLAGLLCGLVSIIAFLIAQIVVGILLSFLAAGQTSGTSITVLQNVAIFLTYIVADAAIVFIALVPQMLQLERGRKVEEVLRASYHKIKEHYKDALLLFILPDLVTKILITGSILLILRIREYAPLFVLLLLVFSILEAGRIVFVAASFNHLYYYLLEEEKQKRKAKPKKQPQKQAKRK</sequence>
<evidence type="ECO:0000313" key="3">
    <source>
        <dbReference type="Proteomes" id="UP000177876"/>
    </source>
</evidence>
<keyword evidence="1" id="KW-1133">Transmembrane helix</keyword>
<organism evidence="2 3">
    <name type="scientific">Candidatus Solincola sediminis</name>
    <dbReference type="NCBI Taxonomy" id="1797199"/>
    <lineage>
        <taxon>Bacteria</taxon>
        <taxon>Bacillati</taxon>
        <taxon>Actinomycetota</taxon>
        <taxon>Candidatus Geothermincolia</taxon>
        <taxon>Candidatus Geothermincolales</taxon>
        <taxon>Candidatus Geothermincolaceae</taxon>
        <taxon>Candidatus Solincola</taxon>
    </lineage>
</organism>
<reference evidence="2 3" key="1">
    <citation type="journal article" date="2016" name="Nat. Commun.">
        <title>Thousands of microbial genomes shed light on interconnected biogeochemical processes in an aquifer system.</title>
        <authorList>
            <person name="Anantharaman K."/>
            <person name="Brown C.T."/>
            <person name="Hug L.A."/>
            <person name="Sharon I."/>
            <person name="Castelle C.J."/>
            <person name="Probst A.J."/>
            <person name="Thomas B.C."/>
            <person name="Singh A."/>
            <person name="Wilkins M.J."/>
            <person name="Karaoz U."/>
            <person name="Brodie E.L."/>
            <person name="Williams K.H."/>
            <person name="Hubbard S.S."/>
            <person name="Banfield J.F."/>
        </authorList>
    </citation>
    <scope>NUCLEOTIDE SEQUENCE [LARGE SCALE GENOMIC DNA]</scope>
</reference>
<evidence type="ECO:0008006" key="4">
    <source>
        <dbReference type="Google" id="ProtNLM"/>
    </source>
</evidence>
<keyword evidence="1" id="KW-0472">Membrane</keyword>
<protein>
    <recommendedName>
        <fullName evidence="4">DUF975 family protein</fullName>
    </recommendedName>
</protein>
<evidence type="ECO:0000313" key="2">
    <source>
        <dbReference type="EMBL" id="OFW57269.1"/>
    </source>
</evidence>
<feature type="transmembrane region" description="Helical" evidence="1">
    <location>
        <begin position="58"/>
        <end position="80"/>
    </location>
</feature>
<dbReference type="Proteomes" id="UP000177876">
    <property type="component" value="Unassembled WGS sequence"/>
</dbReference>
<dbReference type="AlphaFoldDB" id="A0A1F2WK88"/>
<feature type="transmembrane region" description="Helical" evidence="1">
    <location>
        <begin position="199"/>
        <end position="222"/>
    </location>
</feature>
<gene>
    <name evidence="2" type="ORF">A2Y75_07510</name>
</gene>
<keyword evidence="1" id="KW-0812">Transmembrane</keyword>